<evidence type="ECO:0000256" key="3">
    <source>
        <dbReference type="ARBA" id="ARBA00022691"/>
    </source>
</evidence>
<keyword evidence="6" id="KW-1185">Reference proteome</keyword>
<keyword evidence="2" id="KW-0808">Transferase</keyword>
<name>A0A9P7N1B9_9HYPO</name>
<dbReference type="SUPFAM" id="SSF53335">
    <property type="entry name" value="S-adenosyl-L-methionine-dependent methyltransferases"/>
    <property type="match status" value="1"/>
</dbReference>
<feature type="domain" description="O-methyltransferase C-terminal" evidence="4">
    <location>
        <begin position="1"/>
        <end position="153"/>
    </location>
</feature>
<dbReference type="AlphaFoldDB" id="A0A9P7N1B9"/>
<dbReference type="GO" id="GO:0032259">
    <property type="term" value="P:methylation"/>
    <property type="evidence" value="ECO:0007669"/>
    <property type="project" value="UniProtKB-KW"/>
</dbReference>
<evidence type="ECO:0000256" key="2">
    <source>
        <dbReference type="ARBA" id="ARBA00022679"/>
    </source>
</evidence>
<gene>
    <name evidence="5" type="ORF">E4U43_006873</name>
</gene>
<sequence length="183" mass="20349">MGGNQGYVSVALAEQFPLLSFQVQDLPGTRSDETLPARDAAQYSSQVPAHLVDRVKLTTHDFFDEQTAVADAYLLRHVLHAFPDKAVVRILRQLIPALRPGSRIIIHDAVLPPAGSVSPTEERTSRLLDVLMKTVCNGREREVQDWKAVLETADARFAWQGAWKSSGHLWFMEAVWEGCGGEE</sequence>
<dbReference type="Gene3D" id="3.40.50.150">
    <property type="entry name" value="Vaccinia Virus protein VP39"/>
    <property type="match status" value="1"/>
</dbReference>
<evidence type="ECO:0000259" key="4">
    <source>
        <dbReference type="Pfam" id="PF00891"/>
    </source>
</evidence>
<dbReference type="PROSITE" id="PS51683">
    <property type="entry name" value="SAM_OMT_II"/>
    <property type="match status" value="1"/>
</dbReference>
<dbReference type="InterPro" id="IPR029063">
    <property type="entry name" value="SAM-dependent_MTases_sf"/>
</dbReference>
<dbReference type="InterPro" id="IPR016461">
    <property type="entry name" value="COMT-like"/>
</dbReference>
<dbReference type="PANTHER" id="PTHR43712:SF5">
    <property type="entry name" value="O-METHYLTRANSFERASE ASQN-RELATED"/>
    <property type="match status" value="1"/>
</dbReference>
<dbReference type="PANTHER" id="PTHR43712">
    <property type="entry name" value="PUTATIVE (AFU_ORTHOLOGUE AFUA_4G14580)-RELATED"/>
    <property type="match status" value="1"/>
</dbReference>
<comment type="caution">
    <text evidence="5">The sequence shown here is derived from an EMBL/GenBank/DDBJ whole genome shotgun (WGS) entry which is preliminary data.</text>
</comment>
<dbReference type="Pfam" id="PF00891">
    <property type="entry name" value="Methyltransf_2"/>
    <property type="match status" value="1"/>
</dbReference>
<dbReference type="EMBL" id="SRPW01004932">
    <property type="protein sequence ID" value="KAG5979524.1"/>
    <property type="molecule type" value="Genomic_DNA"/>
</dbReference>
<accession>A0A9P7N1B9</accession>
<keyword evidence="3" id="KW-0949">S-adenosyl-L-methionine</keyword>
<dbReference type="OrthoDB" id="1606438at2759"/>
<evidence type="ECO:0000313" key="5">
    <source>
        <dbReference type="EMBL" id="KAG5979524.1"/>
    </source>
</evidence>
<dbReference type="GO" id="GO:0008171">
    <property type="term" value="F:O-methyltransferase activity"/>
    <property type="evidence" value="ECO:0007669"/>
    <property type="project" value="InterPro"/>
</dbReference>
<dbReference type="InterPro" id="IPR001077">
    <property type="entry name" value="COMT_C"/>
</dbReference>
<keyword evidence="1" id="KW-0489">Methyltransferase</keyword>
<reference evidence="5" key="1">
    <citation type="journal article" date="2020" name="bioRxiv">
        <title>Whole genome comparisons of ergot fungi reveals the divergence and evolution of species within the genus Claviceps are the result of varying mechanisms driving genome evolution and host range expansion.</title>
        <authorList>
            <person name="Wyka S.A."/>
            <person name="Mondo S.J."/>
            <person name="Liu M."/>
            <person name="Dettman J."/>
            <person name="Nalam V."/>
            <person name="Broders K.D."/>
        </authorList>
    </citation>
    <scope>NUCLEOTIDE SEQUENCE</scope>
    <source>
        <strain evidence="5">CCC 602</strain>
    </source>
</reference>
<proteinExistence type="predicted"/>
<evidence type="ECO:0000313" key="6">
    <source>
        <dbReference type="Proteomes" id="UP000748025"/>
    </source>
</evidence>
<evidence type="ECO:0000256" key="1">
    <source>
        <dbReference type="ARBA" id="ARBA00022603"/>
    </source>
</evidence>
<organism evidence="5 6">
    <name type="scientific">Claviceps pusilla</name>
    <dbReference type="NCBI Taxonomy" id="123648"/>
    <lineage>
        <taxon>Eukaryota</taxon>
        <taxon>Fungi</taxon>
        <taxon>Dikarya</taxon>
        <taxon>Ascomycota</taxon>
        <taxon>Pezizomycotina</taxon>
        <taxon>Sordariomycetes</taxon>
        <taxon>Hypocreomycetidae</taxon>
        <taxon>Hypocreales</taxon>
        <taxon>Clavicipitaceae</taxon>
        <taxon>Claviceps</taxon>
    </lineage>
</organism>
<dbReference type="Proteomes" id="UP000748025">
    <property type="component" value="Unassembled WGS sequence"/>
</dbReference>
<protein>
    <recommendedName>
        <fullName evidence="4">O-methyltransferase C-terminal domain-containing protein</fullName>
    </recommendedName>
</protein>